<dbReference type="InterPro" id="IPR051695">
    <property type="entry name" value="Phosphoglycerate_Mutase"/>
</dbReference>
<dbReference type="Pfam" id="PF00300">
    <property type="entry name" value="His_Phos_1"/>
    <property type="match status" value="1"/>
</dbReference>
<sequence>MIQGQLDVPLNAFGRSQAETSAELFKDTIIDELWSSTLIRAKETAQIVGQYHLSLGHNAKEDDRLKERGMGSWEGCLDADVGQNPEPEDAEAYDAVVTRIIAWLRELLLAHQTAKEDRTILVVTHEDCITALGRYINTPESFPLAGIDLNIYFQTEEGVDVVDGCPNLGVSTIDFTFTGEGGEAKWVGFIKGWAEKGPV</sequence>
<dbReference type="GO" id="GO:0043456">
    <property type="term" value="P:regulation of pentose-phosphate shunt"/>
    <property type="evidence" value="ECO:0007669"/>
    <property type="project" value="TreeGrafter"/>
</dbReference>
<dbReference type="PANTHER" id="PTHR46517:SF1">
    <property type="entry name" value="FRUCTOSE-2,6-BISPHOSPHATASE TIGAR"/>
    <property type="match status" value="1"/>
</dbReference>
<dbReference type="InterPro" id="IPR013078">
    <property type="entry name" value="His_Pase_superF_clade-1"/>
</dbReference>
<dbReference type="Proteomes" id="UP000092666">
    <property type="component" value="Unassembled WGS sequence"/>
</dbReference>
<gene>
    <name evidence="3" type="ORF">I316_03763</name>
</gene>
<dbReference type="InterPro" id="IPR029033">
    <property type="entry name" value="His_PPase_superfam"/>
</dbReference>
<feature type="binding site" evidence="2">
    <location>
        <position position="40"/>
    </location>
    <ligand>
        <name>substrate</name>
    </ligand>
</feature>
<name>A0A1B9GUK0_9TREE</name>
<evidence type="ECO:0000313" key="4">
    <source>
        <dbReference type="Proteomes" id="UP000092666"/>
    </source>
</evidence>
<organism evidence="3 4">
    <name type="scientific">Kwoniella heveanensis BCC8398</name>
    <dbReference type="NCBI Taxonomy" id="1296120"/>
    <lineage>
        <taxon>Eukaryota</taxon>
        <taxon>Fungi</taxon>
        <taxon>Dikarya</taxon>
        <taxon>Basidiomycota</taxon>
        <taxon>Agaricomycotina</taxon>
        <taxon>Tremellomycetes</taxon>
        <taxon>Tremellales</taxon>
        <taxon>Cryptococcaceae</taxon>
        <taxon>Kwoniella</taxon>
    </lineage>
</organism>
<accession>A0A1B9GUK0</accession>
<dbReference type="CDD" id="cd07067">
    <property type="entry name" value="HP_PGM_like"/>
    <property type="match status" value="1"/>
</dbReference>
<dbReference type="GO" id="GO:0005829">
    <property type="term" value="C:cytosol"/>
    <property type="evidence" value="ECO:0007669"/>
    <property type="project" value="TreeGrafter"/>
</dbReference>
<evidence type="ECO:0000313" key="3">
    <source>
        <dbReference type="EMBL" id="OCF34720.1"/>
    </source>
</evidence>
<reference evidence="4" key="2">
    <citation type="submission" date="2013-12" db="EMBL/GenBank/DDBJ databases">
        <title>Evolution of pathogenesis and genome organization in the Tremellales.</title>
        <authorList>
            <person name="Cuomo C."/>
            <person name="Litvintseva A."/>
            <person name="Heitman J."/>
            <person name="Chen Y."/>
            <person name="Sun S."/>
            <person name="Springer D."/>
            <person name="Dromer F."/>
            <person name="Young S."/>
            <person name="Zeng Q."/>
            <person name="Chapman S."/>
            <person name="Gujja S."/>
            <person name="Saif S."/>
            <person name="Birren B."/>
        </authorList>
    </citation>
    <scope>NUCLEOTIDE SEQUENCE [LARGE SCALE GENOMIC DNA]</scope>
    <source>
        <strain evidence="4">BCC8398</strain>
    </source>
</reference>
<dbReference type="EMBL" id="KV700124">
    <property type="protein sequence ID" value="OCF34720.1"/>
    <property type="molecule type" value="Genomic_DNA"/>
</dbReference>
<dbReference type="OrthoDB" id="354304at2759"/>
<evidence type="ECO:0000256" key="1">
    <source>
        <dbReference type="ARBA" id="ARBA00022801"/>
    </source>
</evidence>
<dbReference type="PANTHER" id="PTHR46517">
    <property type="entry name" value="FRUCTOSE-2,6-BISPHOSPHATASE TIGAR"/>
    <property type="match status" value="1"/>
</dbReference>
<dbReference type="AlphaFoldDB" id="A0A1B9GUK0"/>
<dbReference type="Gene3D" id="3.40.50.1240">
    <property type="entry name" value="Phosphoglycerate mutase-like"/>
    <property type="match status" value="1"/>
</dbReference>
<dbReference type="SUPFAM" id="SSF53254">
    <property type="entry name" value="Phosphoglycerate mutase-like"/>
    <property type="match status" value="1"/>
</dbReference>
<dbReference type="STRING" id="1296120.A0A1B9GUK0"/>
<protein>
    <recommendedName>
        <fullName evidence="5">Phosphoglycerate mutase</fullName>
    </recommendedName>
</protein>
<evidence type="ECO:0008006" key="5">
    <source>
        <dbReference type="Google" id="ProtNLM"/>
    </source>
</evidence>
<keyword evidence="1" id="KW-0378">Hydrolase</keyword>
<dbReference type="GO" id="GO:0045820">
    <property type="term" value="P:negative regulation of glycolytic process"/>
    <property type="evidence" value="ECO:0007669"/>
    <property type="project" value="TreeGrafter"/>
</dbReference>
<proteinExistence type="predicted"/>
<keyword evidence="4" id="KW-1185">Reference proteome</keyword>
<dbReference type="GO" id="GO:0004331">
    <property type="term" value="F:fructose-2,6-bisphosphate 2-phosphatase activity"/>
    <property type="evidence" value="ECO:0007669"/>
    <property type="project" value="TreeGrafter"/>
</dbReference>
<evidence type="ECO:0000256" key="2">
    <source>
        <dbReference type="PIRSR" id="PIRSR613078-2"/>
    </source>
</evidence>
<reference evidence="3 4" key="1">
    <citation type="submission" date="2013-07" db="EMBL/GenBank/DDBJ databases">
        <title>The Genome Sequence of Cryptococcus heveanensis BCC8398.</title>
        <authorList>
            <consortium name="The Broad Institute Genome Sequencing Platform"/>
            <person name="Cuomo C."/>
            <person name="Litvintseva A."/>
            <person name="Chen Y."/>
            <person name="Heitman J."/>
            <person name="Sun S."/>
            <person name="Springer D."/>
            <person name="Dromer F."/>
            <person name="Young S.K."/>
            <person name="Zeng Q."/>
            <person name="Gargeya S."/>
            <person name="Fitzgerald M."/>
            <person name="Abouelleil A."/>
            <person name="Alvarado L."/>
            <person name="Berlin A.M."/>
            <person name="Chapman S.B."/>
            <person name="Dewar J."/>
            <person name="Goldberg J."/>
            <person name="Griggs A."/>
            <person name="Gujja S."/>
            <person name="Hansen M."/>
            <person name="Howarth C."/>
            <person name="Imamovic A."/>
            <person name="Larimer J."/>
            <person name="McCowan C."/>
            <person name="Murphy C."/>
            <person name="Pearson M."/>
            <person name="Priest M."/>
            <person name="Roberts A."/>
            <person name="Saif S."/>
            <person name="Shea T."/>
            <person name="Sykes S."/>
            <person name="Wortman J."/>
            <person name="Nusbaum C."/>
            <person name="Birren B."/>
        </authorList>
    </citation>
    <scope>NUCLEOTIDE SEQUENCE [LARGE SCALE GENOMIC DNA]</scope>
    <source>
        <strain evidence="3 4">BCC8398</strain>
    </source>
</reference>